<feature type="region of interest" description="Disordered" evidence="10">
    <location>
        <begin position="2506"/>
        <end position="2532"/>
    </location>
</feature>
<evidence type="ECO:0000256" key="9">
    <source>
        <dbReference type="PROSITE-ProRule" id="PRU00169"/>
    </source>
</evidence>
<feature type="region of interest" description="Disordered" evidence="10">
    <location>
        <begin position="403"/>
        <end position="514"/>
    </location>
</feature>
<feature type="domain" description="Response regulatory" evidence="12">
    <location>
        <begin position="2616"/>
        <end position="2730"/>
    </location>
</feature>
<keyword evidence="2" id="KW-0723">Serine/threonine-protein kinase</keyword>
<feature type="compositionally biased region" description="Low complexity" evidence="10">
    <location>
        <begin position="230"/>
        <end position="251"/>
    </location>
</feature>
<evidence type="ECO:0000256" key="6">
    <source>
        <dbReference type="ARBA" id="ARBA00022840"/>
    </source>
</evidence>
<feature type="region of interest" description="Disordered" evidence="10">
    <location>
        <begin position="2586"/>
        <end position="2606"/>
    </location>
</feature>
<feature type="region of interest" description="Disordered" evidence="10">
    <location>
        <begin position="2734"/>
        <end position="2767"/>
    </location>
</feature>
<evidence type="ECO:0000256" key="7">
    <source>
        <dbReference type="ARBA" id="ARBA00047899"/>
    </source>
</evidence>
<feature type="modified residue" description="4-aspartylphosphate" evidence="9">
    <location>
        <position position="2666"/>
    </location>
</feature>
<organism evidence="14 15">
    <name type="scientific">Powellomyces hirtus</name>
    <dbReference type="NCBI Taxonomy" id="109895"/>
    <lineage>
        <taxon>Eukaryota</taxon>
        <taxon>Fungi</taxon>
        <taxon>Fungi incertae sedis</taxon>
        <taxon>Chytridiomycota</taxon>
        <taxon>Chytridiomycota incertae sedis</taxon>
        <taxon>Chytridiomycetes</taxon>
        <taxon>Spizellomycetales</taxon>
        <taxon>Powellomycetaceae</taxon>
        <taxon>Powellomyces</taxon>
    </lineage>
</organism>
<feature type="region of interest" description="Disordered" evidence="10">
    <location>
        <begin position="615"/>
        <end position="722"/>
    </location>
</feature>
<feature type="compositionally biased region" description="Acidic residues" evidence="10">
    <location>
        <begin position="623"/>
        <end position="633"/>
    </location>
</feature>
<evidence type="ECO:0000313" key="15">
    <source>
        <dbReference type="Proteomes" id="UP000318582"/>
    </source>
</evidence>
<feature type="region of interest" description="Disordered" evidence="10">
    <location>
        <begin position="1335"/>
        <end position="1356"/>
    </location>
</feature>
<feature type="compositionally biased region" description="Low complexity" evidence="10">
    <location>
        <begin position="2371"/>
        <end position="2386"/>
    </location>
</feature>
<evidence type="ECO:0000256" key="1">
    <source>
        <dbReference type="ARBA" id="ARBA00012513"/>
    </source>
</evidence>
<name>A0A507EAS6_9FUNG</name>
<dbReference type="EC" id="2.7.11.1" evidence="1"/>
<keyword evidence="6" id="KW-0067">ATP-binding</keyword>
<dbReference type="Gene3D" id="3.40.50.2300">
    <property type="match status" value="1"/>
</dbReference>
<feature type="domain" description="PAS" evidence="13">
    <location>
        <begin position="1087"/>
        <end position="1111"/>
    </location>
</feature>
<accession>A0A507EAS6</accession>
<dbReference type="STRING" id="109895.A0A507EAS6"/>
<dbReference type="Pfam" id="PF00069">
    <property type="entry name" value="Pkinase"/>
    <property type="match status" value="2"/>
</dbReference>
<evidence type="ECO:0000259" key="12">
    <source>
        <dbReference type="PROSITE" id="PS50110"/>
    </source>
</evidence>
<feature type="compositionally biased region" description="Low complexity" evidence="10">
    <location>
        <begin position="2236"/>
        <end position="2250"/>
    </location>
</feature>
<dbReference type="GO" id="GO:0005634">
    <property type="term" value="C:nucleus"/>
    <property type="evidence" value="ECO:0007669"/>
    <property type="project" value="TreeGrafter"/>
</dbReference>
<evidence type="ECO:0000313" key="14">
    <source>
        <dbReference type="EMBL" id="TPX60395.1"/>
    </source>
</evidence>
<comment type="caution">
    <text evidence="14">The sequence shown here is derived from an EMBL/GenBank/DDBJ whole genome shotgun (WGS) entry which is preliminary data.</text>
</comment>
<feature type="compositionally biased region" description="Polar residues" evidence="10">
    <location>
        <begin position="2251"/>
        <end position="2278"/>
    </location>
</feature>
<feature type="compositionally biased region" description="Polar residues" evidence="10">
    <location>
        <begin position="960"/>
        <end position="969"/>
    </location>
</feature>
<dbReference type="PANTHER" id="PTHR24356">
    <property type="entry name" value="SERINE/THREONINE-PROTEIN KINASE"/>
    <property type="match status" value="1"/>
</dbReference>
<dbReference type="Gene3D" id="3.30.450.20">
    <property type="entry name" value="PAS domain"/>
    <property type="match status" value="1"/>
</dbReference>
<dbReference type="PROSITE" id="PS50110">
    <property type="entry name" value="RESPONSE_REGULATORY"/>
    <property type="match status" value="1"/>
</dbReference>
<feature type="compositionally biased region" description="Basic residues" evidence="10">
    <location>
        <begin position="1631"/>
        <end position="1643"/>
    </location>
</feature>
<feature type="region of interest" description="Disordered" evidence="10">
    <location>
        <begin position="158"/>
        <end position="194"/>
    </location>
</feature>
<dbReference type="InterPro" id="IPR000719">
    <property type="entry name" value="Prot_kinase_dom"/>
</dbReference>
<dbReference type="GO" id="GO:0005524">
    <property type="term" value="F:ATP binding"/>
    <property type="evidence" value="ECO:0007669"/>
    <property type="project" value="UniProtKB-KW"/>
</dbReference>
<protein>
    <recommendedName>
        <fullName evidence="1">non-specific serine/threonine protein kinase</fullName>
        <ecNumber evidence="1">2.7.11.1</ecNumber>
    </recommendedName>
</protein>
<evidence type="ECO:0000256" key="10">
    <source>
        <dbReference type="SAM" id="MobiDB-lite"/>
    </source>
</evidence>
<feature type="compositionally biased region" description="Polar residues" evidence="10">
    <location>
        <begin position="1042"/>
        <end position="1055"/>
    </location>
</feature>
<feature type="region of interest" description="Disordered" evidence="10">
    <location>
        <begin position="2157"/>
        <end position="2202"/>
    </location>
</feature>
<keyword evidence="5" id="KW-0418">Kinase</keyword>
<keyword evidence="9" id="KW-0597">Phosphoprotein</keyword>
<feature type="compositionally biased region" description="Low complexity" evidence="10">
    <location>
        <begin position="1696"/>
        <end position="1705"/>
    </location>
</feature>
<reference evidence="14 15" key="1">
    <citation type="journal article" date="2019" name="Sci. Rep.">
        <title>Comparative genomics of chytrid fungi reveal insights into the obligate biotrophic and pathogenic lifestyle of Synchytrium endobioticum.</title>
        <authorList>
            <person name="van de Vossenberg B.T.L.H."/>
            <person name="Warris S."/>
            <person name="Nguyen H.D.T."/>
            <person name="van Gent-Pelzer M.P.E."/>
            <person name="Joly D.L."/>
            <person name="van de Geest H.C."/>
            <person name="Bonants P.J.M."/>
            <person name="Smith D.S."/>
            <person name="Levesque C.A."/>
            <person name="van der Lee T.A.J."/>
        </authorList>
    </citation>
    <scope>NUCLEOTIDE SEQUENCE [LARGE SCALE GENOMIC DNA]</scope>
    <source>
        <strain evidence="14 15">CBS 809.83</strain>
    </source>
</reference>
<dbReference type="FunFam" id="3.30.200.20:FF:001008">
    <property type="entry name" value="Serine/threonine-protein kinase cek1"/>
    <property type="match status" value="1"/>
</dbReference>
<evidence type="ECO:0000256" key="2">
    <source>
        <dbReference type="ARBA" id="ARBA00022527"/>
    </source>
</evidence>
<keyword evidence="4" id="KW-0547">Nucleotide-binding</keyword>
<dbReference type="GO" id="GO:0005737">
    <property type="term" value="C:cytoplasm"/>
    <property type="evidence" value="ECO:0007669"/>
    <property type="project" value="TreeGrafter"/>
</dbReference>
<feature type="region of interest" description="Disordered" evidence="10">
    <location>
        <begin position="2371"/>
        <end position="2392"/>
    </location>
</feature>
<feature type="compositionally biased region" description="Low complexity" evidence="10">
    <location>
        <begin position="1934"/>
        <end position="1952"/>
    </location>
</feature>
<dbReference type="InterPro" id="IPR011009">
    <property type="entry name" value="Kinase-like_dom_sf"/>
</dbReference>
<dbReference type="CDD" id="cd17546">
    <property type="entry name" value="REC_hyHK_CKI1_RcsC-like"/>
    <property type="match status" value="1"/>
</dbReference>
<sequence length="2767" mass="295195">MDSHQQQQPQGPPPGSSSSGGRAFTLSERAARAAKAERRLSPLNPLAAVPTPLPPTSCPAPLAAVPPPRHSSAISTPVLLHNHEHPQQKGVVTSPLSMSSFLSGSSPASSFSSNSDVIHSQPHLQQQLQPPLPPSPSKAKRRTLSNITASLRKLTRTFSDTDVLDPHGDSGSHSSSGHHGFPSSSSSMQLPAVGDAPYNFAGQSYFDGADPQPKAMPVTPAMQFRRSSRASAHSEGSDSESISSGYHGSDSMPSTNAAIAASPMRVPLLRQRRGSMLEHNTMGGSMPSMPSSLSMGMGSSNASAGAIATSPLATSHNAMSFGSGFGHSGLGVHHHQHSLSHIREGTIGGEFTEDKQRFSPELRGMSFFSTDDDGGFEDGAWDDPTTMIPKQLLLSTTSLPDLPQWDEQVLSPSPRGGKADPFNSPGLYSPVTERPGMPPIAAALRSGPQSPSATASLIHDKTERKQSSPLSSSLPQSSMLSRSPARSPGGSGMPSSSPRANASPRTGTPTDDPAKHLYQRHLQHHQHRDSEPPSLPALTDFDMEILQGVLDKSRQVKNYKWVPAEPVGIWPHWQEGQEVQDDVQDSLRNLFSPRKSSRTSVLVSPMMHALANDMRSPSPLFSLDDDDGPDDDAASVASGSTNTSRRSRPESPFLTSMMAMKRPSRPGNPLSIRTSAVASRKLNDPRSPSPHPSVGGALSPLPGAGPGEFGRRPSGGPTMIRSLSDSDLSEYLKGFSEMKNSLRMAKTTCNVHVQRIISELHTYVERNLEYYDKTPPPRSLNPFDENGKRMSASAMALGPGAEKERERGRSQLAHARSENVLFSSEGPMKTVATSAPGSPKFGSSIGRLDSQASWASDLSIAAEEDAKESPLIKAISELIAIAQQILEMDLAHIMTPGACREIISRIMVLQAQWSKNPEWGCGEYVIRLLMAFADVARMVETLEEDTRMWTYVAAGSVQPQHQVGGTSASAAPPTVHPRSTSRSRPPFRPPLLRRDSMSSAFGMDTSGEEEDGYVSVNDSGAEASDSARGSQGRRFSGRRHVQTTPVLQHQSSQPQLVRPQENWSLRELREAAGESQSVNVMMELGFDGKIMYVSPVVKMVFGYDVEEMVSEEGQSDNEGTGSPSFLKSLPFLPADSPDADVFHDATLMLQEDEKATVEITYRALRKDGRWLEMEGKGMVNFDRVTGVKRSTIWVTRPVALLGEEWDDVAASSDEGLEDYEEGSELSSNQAVLSALIESPALGTVTPPTPSPMEPMQSTAAASSTNALGALVSMDLVLCNICERSIPVFLFEEHSESCSQVHRIEMDLVLVNEELRDAKEQCAERIRVLEQEMREDQEFQEKEERTEELSPCTAKDEADKTKDYEDYVRRLINIMQSILEVIEGCLGVSLPDGSRQTDIDSRGEGITASIDDPVGLSDEQCLIIDGIERLNSTCSAASISQRPSPNQAAIQRLINWQPPPETDFYPPEVMGTSNMSAARALDYLQPDSANPPTIDTALVGLGLGIFHLATDVGSLVKSKCQGIEQMERAMCRYKDLADREEAVKCEIGQQVGAAVSSSGEEICQSPGGPDEDAPRPAEGGARDSKQTQENKENDETGRKARGPSVETTATEATGSRTADSTTPAPSSDRAAKREKRKVRRRKAIKLSNLGDGLLNIETHKGTASPRPPRVVVSRNRTLEVELVPTSIGSPNLGRGNGSSYFGPQPSSGGGPGTPGSVSSSAPSFGGSTSLFPTTPVMRSIPSIKDFDIIKPISKGAFGSVYLAKKRLTGDYFAIKVLKKADMVAKNQVMNIKAERMILTQLDSPFVVRLYFSFQSRENLYLVMEYLNGGDCAALIKAVGTLDEKWAGQYVAEVVLGLEFLHSRGIVHRDLKPDNMLIDQDGHVKLTDFGLSRVGFLGRRARDSFLTPSAVSIANNNNSGSINGGTGLPPGSPIIGGTMPGATPTTPTYSPSSPFKLGEHLYGGQSYSLGRHSRRSSVASNGSIGSDKGMFGEGSGLGGGFEASGGGLGGGGGGNAKVFAGTPDYLAPESILGLGQGVSVDWWALGVILYEFLIGVPPFHAPTPSQVFENILTRRIDWCEEEVELSSEARDLMEQFMCSDIETRLGTHGAEPVKTHLFFKETNWETLLGEEAAFVPKIKGVEDTDYFDDRGAAGIPVHEEEEETAHHEKQNRDEGEVACSAGGDGAGKGRRASSPIRKSVATPLDPADAGVAAACAAKRWRGEEGDCPTPPLPPSGSPPAGTAVDSSNSNNSTHASTPLSATNAAPGTEANPSPGSAATDNNNNGPPGAASPDFGEFVYKNLPLLEKANNDLVRKLRSESLGSASDVSRSRHRSLPANAVITLQGGLAPTSHSNSNTPPQHISIPGSPQLLFSPLTSASPSSSTSSLSVPGAGIFPPGKSRLQHSMSCHEALPPPVPTSPAASTTPAFSSAISSANTSYFSMPAPTHSSAATAAGGVLPPMRSPPLTTLAGDTPKIARTRLVVEGDQHARRNSLPSRLRASSFGINATGYQHQNQNPPPFPSSSLSSQHSQRPHEYLQIAKEQLDNSKMMMGLPTTSLNSTSPAAAAAAAAAASAAASSSSAALLPPMASDHHHQLSPPVPGSAVPGSAVPEKQRLLDVLIADDNPVSLRILEKMLSMLGCRCVIVRNGAEAIRCALGQVKFDVIFMDIRMPIVDGETAARMIKSTNNVNQQTPIVAITAYEQTFHLSQQFDDTMSKPVTKDVLWRILAAISAPNQQQQQFTGRGPMTTAATLGGAEATHPLPPITRVD</sequence>
<dbReference type="InterPro" id="IPR050236">
    <property type="entry name" value="Ser_Thr_kinase_AGC"/>
</dbReference>
<gene>
    <name evidence="14" type="ORF">PhCBS80983_g01768</name>
</gene>
<feature type="compositionally biased region" description="Pro residues" evidence="10">
    <location>
        <begin position="2226"/>
        <end position="2235"/>
    </location>
</feature>
<feature type="region of interest" description="Disordered" evidence="10">
    <location>
        <begin position="1553"/>
        <end position="1645"/>
    </location>
</feature>
<proteinExistence type="predicted"/>
<dbReference type="Pfam" id="PF00072">
    <property type="entry name" value="Response_reg"/>
    <property type="match status" value="1"/>
</dbReference>
<evidence type="ECO:0000259" key="13">
    <source>
        <dbReference type="PROSITE" id="PS50112"/>
    </source>
</evidence>
<feature type="compositionally biased region" description="Basic and acidic residues" evidence="10">
    <location>
        <begin position="29"/>
        <end position="40"/>
    </location>
</feature>
<feature type="region of interest" description="Disordered" evidence="10">
    <location>
        <begin position="1914"/>
        <end position="1953"/>
    </location>
</feature>
<feature type="compositionally biased region" description="Low complexity" evidence="10">
    <location>
        <begin position="171"/>
        <end position="187"/>
    </location>
</feature>
<dbReference type="Gene3D" id="1.10.510.10">
    <property type="entry name" value="Transferase(Phosphotransferase) domain 1"/>
    <property type="match status" value="2"/>
</dbReference>
<feature type="region of interest" description="Disordered" evidence="10">
    <location>
        <begin position="1682"/>
        <end position="1723"/>
    </location>
</feature>
<feature type="compositionally biased region" description="Low complexity" evidence="10">
    <location>
        <begin position="1713"/>
        <end position="1723"/>
    </location>
</feature>
<dbReference type="PANTHER" id="PTHR24356:SF1">
    <property type="entry name" value="SERINE_THREONINE-PROTEIN KINASE GREATWALL"/>
    <property type="match status" value="1"/>
</dbReference>
<feature type="region of interest" description="Disordered" evidence="10">
    <location>
        <begin position="1"/>
        <end position="142"/>
    </location>
</feature>
<dbReference type="InterPro" id="IPR011006">
    <property type="entry name" value="CheY-like_superfamily"/>
</dbReference>
<feature type="compositionally biased region" description="Low complexity" evidence="10">
    <location>
        <begin position="2746"/>
        <end position="2757"/>
    </location>
</feature>
<evidence type="ECO:0000256" key="5">
    <source>
        <dbReference type="ARBA" id="ARBA00022777"/>
    </source>
</evidence>
<dbReference type="PROSITE" id="PS00108">
    <property type="entry name" value="PROTEIN_KINASE_ST"/>
    <property type="match status" value="1"/>
</dbReference>
<dbReference type="InterPro" id="IPR000014">
    <property type="entry name" value="PAS"/>
</dbReference>
<feature type="compositionally biased region" description="Basic and acidic residues" evidence="10">
    <location>
        <begin position="2162"/>
        <end position="2173"/>
    </location>
</feature>
<feature type="compositionally biased region" description="Low complexity" evidence="10">
    <location>
        <begin position="2279"/>
        <end position="2288"/>
    </location>
</feature>
<feature type="compositionally biased region" description="Low complexity" evidence="10">
    <location>
        <begin position="467"/>
        <end position="505"/>
    </location>
</feature>
<dbReference type="SMART" id="SM00220">
    <property type="entry name" value="S_TKc"/>
    <property type="match status" value="1"/>
</dbReference>
<dbReference type="CDD" id="cd05579">
    <property type="entry name" value="STKc_MAST_like"/>
    <property type="match status" value="1"/>
</dbReference>
<dbReference type="SUPFAM" id="SSF56112">
    <property type="entry name" value="Protein kinase-like (PK-like)"/>
    <property type="match status" value="1"/>
</dbReference>
<evidence type="ECO:0000256" key="3">
    <source>
        <dbReference type="ARBA" id="ARBA00022679"/>
    </source>
</evidence>
<dbReference type="Proteomes" id="UP000318582">
    <property type="component" value="Unassembled WGS sequence"/>
</dbReference>
<feature type="compositionally biased region" description="Polar residues" evidence="10">
    <location>
        <begin position="1604"/>
        <end position="1624"/>
    </location>
</feature>
<feature type="compositionally biased region" description="Low complexity" evidence="10">
    <location>
        <begin position="94"/>
        <end position="129"/>
    </location>
</feature>
<feature type="region of interest" description="Disordered" evidence="10">
    <location>
        <begin position="797"/>
        <end position="819"/>
    </location>
</feature>
<dbReference type="GO" id="GO:0004674">
    <property type="term" value="F:protein serine/threonine kinase activity"/>
    <property type="evidence" value="ECO:0007669"/>
    <property type="project" value="UniProtKB-KW"/>
</dbReference>
<feature type="domain" description="Protein kinase" evidence="11">
    <location>
        <begin position="1745"/>
        <end position="2117"/>
    </location>
</feature>
<feature type="region of interest" description="Disordered" evidence="10">
    <location>
        <begin position="2220"/>
        <end position="2290"/>
    </location>
</feature>
<evidence type="ECO:0000256" key="8">
    <source>
        <dbReference type="ARBA" id="ARBA00048679"/>
    </source>
</evidence>
<feature type="region of interest" description="Disordered" evidence="10">
    <location>
        <begin position="960"/>
        <end position="1058"/>
    </location>
</feature>
<dbReference type="InterPro" id="IPR008271">
    <property type="entry name" value="Ser/Thr_kinase_AS"/>
</dbReference>
<dbReference type="PROSITE" id="PS50011">
    <property type="entry name" value="PROTEIN_KINASE_DOM"/>
    <property type="match status" value="1"/>
</dbReference>
<dbReference type="SUPFAM" id="SSF52172">
    <property type="entry name" value="CheY-like"/>
    <property type="match status" value="1"/>
</dbReference>
<comment type="catalytic activity">
    <reaction evidence="8">
        <text>L-seryl-[protein] + ATP = O-phospho-L-seryl-[protein] + ADP + H(+)</text>
        <dbReference type="Rhea" id="RHEA:17989"/>
        <dbReference type="Rhea" id="RHEA-COMP:9863"/>
        <dbReference type="Rhea" id="RHEA-COMP:11604"/>
        <dbReference type="ChEBI" id="CHEBI:15378"/>
        <dbReference type="ChEBI" id="CHEBI:29999"/>
        <dbReference type="ChEBI" id="CHEBI:30616"/>
        <dbReference type="ChEBI" id="CHEBI:83421"/>
        <dbReference type="ChEBI" id="CHEBI:456216"/>
        <dbReference type="EC" id="2.7.11.1"/>
    </reaction>
</comment>
<keyword evidence="15" id="KW-1185">Reference proteome</keyword>
<feature type="compositionally biased region" description="Basic and acidic residues" evidence="10">
    <location>
        <begin position="1571"/>
        <end position="1597"/>
    </location>
</feature>
<feature type="compositionally biased region" description="Low complexity" evidence="10">
    <location>
        <begin position="972"/>
        <end position="984"/>
    </location>
</feature>
<keyword evidence="3" id="KW-0808">Transferase</keyword>
<feature type="region of interest" description="Disordered" evidence="10">
    <location>
        <begin position="1240"/>
        <end position="1259"/>
    </location>
</feature>
<dbReference type="Gene3D" id="3.30.200.20">
    <property type="entry name" value="Phosphorylase Kinase, domain 1"/>
    <property type="match status" value="2"/>
</dbReference>
<dbReference type="EMBL" id="QEAQ01000015">
    <property type="protein sequence ID" value="TPX60395.1"/>
    <property type="molecule type" value="Genomic_DNA"/>
</dbReference>
<comment type="catalytic activity">
    <reaction evidence="7">
        <text>L-threonyl-[protein] + ATP = O-phospho-L-threonyl-[protein] + ADP + H(+)</text>
        <dbReference type="Rhea" id="RHEA:46608"/>
        <dbReference type="Rhea" id="RHEA-COMP:11060"/>
        <dbReference type="Rhea" id="RHEA-COMP:11605"/>
        <dbReference type="ChEBI" id="CHEBI:15378"/>
        <dbReference type="ChEBI" id="CHEBI:30013"/>
        <dbReference type="ChEBI" id="CHEBI:30616"/>
        <dbReference type="ChEBI" id="CHEBI:61977"/>
        <dbReference type="ChEBI" id="CHEBI:456216"/>
        <dbReference type="EC" id="2.7.11.1"/>
    </reaction>
</comment>
<dbReference type="GO" id="GO:0000160">
    <property type="term" value="P:phosphorelay signal transduction system"/>
    <property type="evidence" value="ECO:0007669"/>
    <property type="project" value="InterPro"/>
</dbReference>
<feature type="compositionally biased region" description="Pro residues" evidence="10">
    <location>
        <begin position="51"/>
        <end position="69"/>
    </location>
</feature>
<feature type="region of interest" description="Disordered" evidence="10">
    <location>
        <begin position="223"/>
        <end position="255"/>
    </location>
</feature>
<dbReference type="InterPro" id="IPR001789">
    <property type="entry name" value="Sig_transdc_resp-reg_receiver"/>
</dbReference>
<evidence type="ECO:0000256" key="4">
    <source>
        <dbReference type="ARBA" id="ARBA00022741"/>
    </source>
</evidence>
<evidence type="ECO:0000259" key="11">
    <source>
        <dbReference type="PROSITE" id="PS50011"/>
    </source>
</evidence>
<dbReference type="PROSITE" id="PS50112">
    <property type="entry name" value="PAS"/>
    <property type="match status" value="1"/>
</dbReference>
<dbReference type="SMART" id="SM00448">
    <property type="entry name" value="REC"/>
    <property type="match status" value="1"/>
</dbReference>